<evidence type="ECO:0000259" key="3">
    <source>
        <dbReference type="PROSITE" id="PS50158"/>
    </source>
</evidence>
<organism evidence="4 5">
    <name type="scientific">Trachymyrmex cornetzi</name>
    <dbReference type="NCBI Taxonomy" id="471704"/>
    <lineage>
        <taxon>Eukaryota</taxon>
        <taxon>Metazoa</taxon>
        <taxon>Ecdysozoa</taxon>
        <taxon>Arthropoda</taxon>
        <taxon>Hexapoda</taxon>
        <taxon>Insecta</taxon>
        <taxon>Pterygota</taxon>
        <taxon>Neoptera</taxon>
        <taxon>Endopterygota</taxon>
        <taxon>Hymenoptera</taxon>
        <taxon>Apocrita</taxon>
        <taxon>Aculeata</taxon>
        <taxon>Formicoidea</taxon>
        <taxon>Formicidae</taxon>
        <taxon>Myrmicinae</taxon>
        <taxon>Trachymyrmex</taxon>
    </lineage>
</organism>
<dbReference type="InterPro" id="IPR001878">
    <property type="entry name" value="Znf_CCHC"/>
</dbReference>
<feature type="region of interest" description="Disordered" evidence="2">
    <location>
        <begin position="43"/>
        <end position="83"/>
    </location>
</feature>
<evidence type="ECO:0000313" key="5">
    <source>
        <dbReference type="Proteomes" id="UP000078492"/>
    </source>
</evidence>
<accession>A0A151JQF5</accession>
<dbReference type="GO" id="GO:0003676">
    <property type="term" value="F:nucleic acid binding"/>
    <property type="evidence" value="ECO:0007669"/>
    <property type="project" value="InterPro"/>
</dbReference>
<dbReference type="PROSITE" id="PS50158">
    <property type="entry name" value="ZF_CCHC"/>
    <property type="match status" value="2"/>
</dbReference>
<dbReference type="SUPFAM" id="SSF57756">
    <property type="entry name" value="Retrovirus zinc finger-like domains"/>
    <property type="match status" value="1"/>
</dbReference>
<evidence type="ECO:0000256" key="1">
    <source>
        <dbReference type="PROSITE-ProRule" id="PRU00047"/>
    </source>
</evidence>
<name>A0A151JQF5_9HYME</name>
<proteinExistence type="predicted"/>
<dbReference type="EMBL" id="KQ978686">
    <property type="protein sequence ID" value="KYN29291.1"/>
    <property type="molecule type" value="Genomic_DNA"/>
</dbReference>
<dbReference type="SMART" id="SM00343">
    <property type="entry name" value="ZnF_C2HC"/>
    <property type="match status" value="2"/>
</dbReference>
<keyword evidence="1" id="KW-0863">Zinc-finger</keyword>
<dbReference type="Gene3D" id="4.10.60.10">
    <property type="entry name" value="Zinc finger, CCHC-type"/>
    <property type="match status" value="1"/>
</dbReference>
<feature type="domain" description="CCHC-type" evidence="3">
    <location>
        <begin position="316"/>
        <end position="331"/>
    </location>
</feature>
<dbReference type="STRING" id="471704.A0A151JQF5"/>
<feature type="region of interest" description="Disordered" evidence="2">
    <location>
        <begin position="372"/>
        <end position="427"/>
    </location>
</feature>
<evidence type="ECO:0000313" key="4">
    <source>
        <dbReference type="EMBL" id="KYN29291.1"/>
    </source>
</evidence>
<feature type="region of interest" description="Disordered" evidence="2">
    <location>
        <begin position="470"/>
        <end position="505"/>
    </location>
</feature>
<dbReference type="Pfam" id="PF00098">
    <property type="entry name" value="zf-CCHC"/>
    <property type="match status" value="1"/>
</dbReference>
<keyword evidence="1" id="KW-0862">Zinc</keyword>
<sequence length="505" mass="56765">MGSDPIDLAKLIRRIVSEELEKFNKKPRIKEIQLPKTPINIEKLKGKSIQRSRIEKEIKSSVSKDKDKERTPKEIEKSRSRKYTTEIETDIEEKDSNTTWSKVVGRRVRKITKQDSIQDLGNKSGISTPAKAKKATRSEEIKDYRRIRRTAVVQISCRGEASYSGMMRLAREKVDVEALGILDIRPRKSRTGALLLEIPGVEGGQKADKLAEKLKTALVGQEDVLVTRPEKTADIRLKDLVEATTEEDILQTLTLLGKCAKTAFKLGTIVPSFNGLGTLWVRCPLASAKSICRNKRIRIGWTMVRVELLPERSNQCFKCLEPGHVRTQCRNEIDRGALCYRCGQSGHIAKDCIEKAHCPICASKNVKAEHRMGGPACKPPVTKRKTNKEEKVSKDPLLGQKKNPEDINMNVEKSSEHHPGKDKGIEREASVVRQMEKCCVSEGVKSEMDMEVELEEGSLDFQKTVAKKTEEDWPTLGIDWSNAEERKEEKKEPGDGGSQTNVNNG</sequence>
<gene>
    <name evidence="4" type="ORF">ALC57_01269</name>
</gene>
<feature type="domain" description="CCHC-type" evidence="3">
    <location>
        <begin position="339"/>
        <end position="352"/>
    </location>
</feature>
<protein>
    <submittedName>
        <fullName evidence="4">Gag-Pol polyprotein</fullName>
    </submittedName>
</protein>
<evidence type="ECO:0000256" key="2">
    <source>
        <dbReference type="SAM" id="MobiDB-lite"/>
    </source>
</evidence>
<reference evidence="4 5" key="1">
    <citation type="submission" date="2015-09" db="EMBL/GenBank/DDBJ databases">
        <title>Trachymyrmex cornetzi WGS genome.</title>
        <authorList>
            <person name="Nygaard S."/>
            <person name="Hu H."/>
            <person name="Boomsma J."/>
            <person name="Zhang G."/>
        </authorList>
    </citation>
    <scope>NUCLEOTIDE SEQUENCE [LARGE SCALE GENOMIC DNA]</scope>
    <source>
        <strain evidence="4">Tcor2-1</strain>
        <tissue evidence="4">Whole body</tissue>
    </source>
</reference>
<dbReference type="GO" id="GO:0008270">
    <property type="term" value="F:zinc ion binding"/>
    <property type="evidence" value="ECO:0007669"/>
    <property type="project" value="UniProtKB-KW"/>
</dbReference>
<dbReference type="AlphaFoldDB" id="A0A151JQF5"/>
<feature type="compositionally biased region" description="Basic and acidic residues" evidence="2">
    <location>
        <begin position="413"/>
        <end position="427"/>
    </location>
</feature>
<dbReference type="InterPro" id="IPR036875">
    <property type="entry name" value="Znf_CCHC_sf"/>
</dbReference>
<dbReference type="Proteomes" id="UP000078492">
    <property type="component" value="Unassembled WGS sequence"/>
</dbReference>
<keyword evidence="1" id="KW-0479">Metal-binding</keyword>
<feature type="compositionally biased region" description="Basic and acidic residues" evidence="2">
    <location>
        <begin position="483"/>
        <end position="494"/>
    </location>
</feature>
<keyword evidence="5" id="KW-1185">Reference proteome</keyword>
<feature type="compositionally biased region" description="Basic and acidic residues" evidence="2">
    <location>
        <begin position="52"/>
        <end position="78"/>
    </location>
</feature>